<proteinExistence type="predicted"/>
<evidence type="ECO:0000313" key="1">
    <source>
        <dbReference type="EMBL" id="KAK4366790.1"/>
    </source>
</evidence>
<gene>
    <name evidence="1" type="ORF">RND71_014670</name>
</gene>
<accession>A0AAE1VNV5</accession>
<dbReference type="PANTHER" id="PTHR36067">
    <property type="entry name" value="EXPRESSED PROTEIN"/>
    <property type="match status" value="1"/>
</dbReference>
<evidence type="ECO:0000313" key="2">
    <source>
        <dbReference type="Proteomes" id="UP001291623"/>
    </source>
</evidence>
<organism evidence="1 2">
    <name type="scientific">Anisodus tanguticus</name>
    <dbReference type="NCBI Taxonomy" id="243964"/>
    <lineage>
        <taxon>Eukaryota</taxon>
        <taxon>Viridiplantae</taxon>
        <taxon>Streptophyta</taxon>
        <taxon>Embryophyta</taxon>
        <taxon>Tracheophyta</taxon>
        <taxon>Spermatophyta</taxon>
        <taxon>Magnoliopsida</taxon>
        <taxon>eudicotyledons</taxon>
        <taxon>Gunneridae</taxon>
        <taxon>Pentapetalae</taxon>
        <taxon>asterids</taxon>
        <taxon>lamiids</taxon>
        <taxon>Solanales</taxon>
        <taxon>Solanaceae</taxon>
        <taxon>Solanoideae</taxon>
        <taxon>Hyoscyameae</taxon>
        <taxon>Anisodus</taxon>
    </lineage>
</organism>
<dbReference type="EMBL" id="JAVYJV010000007">
    <property type="protein sequence ID" value="KAK4366790.1"/>
    <property type="molecule type" value="Genomic_DNA"/>
</dbReference>
<dbReference type="PANTHER" id="PTHR36067:SF1">
    <property type="entry name" value="EXPRESSED PROTEIN"/>
    <property type="match status" value="1"/>
</dbReference>
<dbReference type="AlphaFoldDB" id="A0AAE1VNV5"/>
<sequence>MADIAMLVAEEYERRVKNSRKFGGEEEIQIFSYFSSILAQKFNGYSSKIKMRLGETNNIDELMMIKIDVFEPESEVGLAAINGFFSA</sequence>
<name>A0AAE1VNV5_9SOLA</name>
<reference evidence="1" key="1">
    <citation type="submission" date="2023-12" db="EMBL/GenBank/DDBJ databases">
        <title>Genome assembly of Anisodus tanguticus.</title>
        <authorList>
            <person name="Wang Y.-J."/>
        </authorList>
    </citation>
    <scope>NUCLEOTIDE SEQUENCE</scope>
    <source>
        <strain evidence="1">KB-2021</strain>
        <tissue evidence="1">Leaf</tissue>
    </source>
</reference>
<comment type="caution">
    <text evidence="1">The sequence shown here is derived from an EMBL/GenBank/DDBJ whole genome shotgun (WGS) entry which is preliminary data.</text>
</comment>
<keyword evidence="2" id="KW-1185">Reference proteome</keyword>
<protein>
    <submittedName>
        <fullName evidence="1">Uncharacterized protein</fullName>
    </submittedName>
</protein>
<dbReference type="Proteomes" id="UP001291623">
    <property type="component" value="Unassembled WGS sequence"/>
</dbReference>